<reference evidence="2" key="1">
    <citation type="journal article" date="2015" name="PLoS Genet.">
        <title>The dynamic genome and transcriptome of the human fungal pathogen Blastomyces and close relative Emmonsia.</title>
        <authorList>
            <person name="Munoz J.F."/>
            <person name="Gauthier G.M."/>
            <person name="Desjardins C.A."/>
            <person name="Gallo J.E."/>
            <person name="Holder J."/>
            <person name="Sullivan T.D."/>
            <person name="Marty A.J."/>
            <person name="Carmen J.C."/>
            <person name="Chen Z."/>
            <person name="Ding L."/>
            <person name="Gujja S."/>
            <person name="Magrini V."/>
            <person name="Misas E."/>
            <person name="Mitreva M."/>
            <person name="Priest M."/>
            <person name="Saif S."/>
            <person name="Whiston E.A."/>
            <person name="Young S."/>
            <person name="Zeng Q."/>
            <person name="Goldman W.E."/>
            <person name="Mardis E.R."/>
            <person name="Taylor J.W."/>
            <person name="McEwen J.G."/>
            <person name="Clay O.K."/>
            <person name="Klein B.S."/>
            <person name="Cuomo C.A."/>
        </authorList>
    </citation>
    <scope>NUCLEOTIDE SEQUENCE [LARGE SCALE GENOMIC DNA]</scope>
    <source>
        <strain evidence="2">UAMH 139</strain>
    </source>
</reference>
<evidence type="ECO:0000313" key="2">
    <source>
        <dbReference type="Proteomes" id="UP000053573"/>
    </source>
</evidence>
<dbReference type="AlphaFoldDB" id="A0A0H1BBA6"/>
<protein>
    <submittedName>
        <fullName evidence="1">Uncharacterized protein</fullName>
    </submittedName>
</protein>
<comment type="caution">
    <text evidence="1">The sequence shown here is derived from an EMBL/GenBank/DDBJ whole genome shotgun (WGS) entry which is preliminary data.</text>
</comment>
<dbReference type="EMBL" id="LDEV01002532">
    <property type="protein sequence ID" value="KLJ08754.1"/>
    <property type="molecule type" value="Genomic_DNA"/>
</dbReference>
<sequence>MRTFSGWPRSWAGRIRREIIMPASSVIRRVGCGGLCLRRLRRRSRRTIRMGDGVWGWWRMMALRQRLRR</sequence>
<dbReference type="Proteomes" id="UP000053573">
    <property type="component" value="Unassembled WGS sequence"/>
</dbReference>
<name>A0A0H1BBA6_9EURO</name>
<proteinExistence type="predicted"/>
<accession>A0A0H1BBA6</accession>
<gene>
    <name evidence="1" type="ORF">EMPG_15809</name>
</gene>
<organism evidence="1 2">
    <name type="scientific">Blastomyces silverae</name>
    <dbReference type="NCBI Taxonomy" id="2060906"/>
    <lineage>
        <taxon>Eukaryota</taxon>
        <taxon>Fungi</taxon>
        <taxon>Dikarya</taxon>
        <taxon>Ascomycota</taxon>
        <taxon>Pezizomycotina</taxon>
        <taxon>Eurotiomycetes</taxon>
        <taxon>Eurotiomycetidae</taxon>
        <taxon>Onygenales</taxon>
        <taxon>Ajellomycetaceae</taxon>
        <taxon>Blastomyces</taxon>
    </lineage>
</organism>
<keyword evidence="2" id="KW-1185">Reference proteome</keyword>
<evidence type="ECO:0000313" key="1">
    <source>
        <dbReference type="EMBL" id="KLJ08754.1"/>
    </source>
</evidence>